<dbReference type="PANTHER" id="PTHR15487:SF4">
    <property type="entry name" value="ADP-RIBOSYLATION FACTOR-LIKE PROTEIN 2-BINDING PROTEIN"/>
    <property type="match status" value="1"/>
</dbReference>
<dbReference type="GO" id="GO:0005634">
    <property type="term" value="C:nucleus"/>
    <property type="evidence" value="ECO:0007669"/>
    <property type="project" value="UniProtKB-SubCell"/>
</dbReference>
<dbReference type="OMA" id="HLFICIK"/>
<evidence type="ECO:0000256" key="6">
    <source>
        <dbReference type="ARBA" id="ARBA00022490"/>
    </source>
</evidence>
<dbReference type="OrthoDB" id="302784at2759"/>
<evidence type="ECO:0000256" key="9">
    <source>
        <dbReference type="ARBA" id="ARBA00023212"/>
    </source>
</evidence>
<dbReference type="Proteomes" id="UP000053097">
    <property type="component" value="Unassembled WGS sequence"/>
</dbReference>
<comment type="similarity">
    <text evidence="4 12">Belongs to the ARL2BP family.</text>
</comment>
<dbReference type="GO" id="GO:0051457">
    <property type="term" value="P:maintenance of protein location in nucleus"/>
    <property type="evidence" value="ECO:0007669"/>
    <property type="project" value="TreeGrafter"/>
</dbReference>
<dbReference type="Gene3D" id="1.20.1520.10">
    <property type="entry name" value="ADP-ribosylation factor-like 2-binding protein, domain"/>
    <property type="match status" value="1"/>
</dbReference>
<keyword evidence="9 12" id="KW-0206">Cytoskeleton</keyword>
<comment type="subcellular location">
    <subcellularLocation>
        <location evidence="1 12">Cytoplasm</location>
        <location evidence="1 12">Cytoskeleton</location>
        <location evidence="1 12">Cilium basal body</location>
    </subcellularLocation>
    <subcellularLocation>
        <location evidence="3 12">Cytoplasm</location>
        <location evidence="3 12">Cytoskeleton</location>
        <location evidence="3 12">Microtubule organizing center</location>
        <location evidence="3 12">Centrosome</location>
    </subcellularLocation>
    <subcellularLocation>
        <location evidence="12">Cytoplasm</location>
    </subcellularLocation>
    <subcellularLocation>
        <location evidence="2 12">Nucleus</location>
    </subcellularLocation>
    <subcellularLocation>
        <location evidence="12">Mitochondrion intermembrane space</location>
    </subcellularLocation>
</comment>
<evidence type="ECO:0000256" key="11">
    <source>
        <dbReference type="ARBA" id="ARBA00023273"/>
    </source>
</evidence>
<keyword evidence="16" id="KW-1185">Reference proteome</keyword>
<name>A0A026WS32_OOCBI</name>
<dbReference type="Pfam" id="PF11527">
    <property type="entry name" value="ARL2_Bind_BART"/>
    <property type="match status" value="1"/>
</dbReference>
<feature type="compositionally biased region" description="Basic and acidic residues" evidence="13">
    <location>
        <begin position="25"/>
        <end position="43"/>
    </location>
</feature>
<evidence type="ECO:0000256" key="4">
    <source>
        <dbReference type="ARBA" id="ARBA00009880"/>
    </source>
</evidence>
<keyword evidence="10 12" id="KW-0539">Nucleus</keyword>
<evidence type="ECO:0000256" key="7">
    <source>
        <dbReference type="ARBA" id="ARBA00023069"/>
    </source>
</evidence>
<organism evidence="15 16">
    <name type="scientific">Ooceraea biroi</name>
    <name type="common">Clonal raider ant</name>
    <name type="synonym">Cerapachys biroi</name>
    <dbReference type="NCBI Taxonomy" id="2015173"/>
    <lineage>
        <taxon>Eukaryota</taxon>
        <taxon>Metazoa</taxon>
        <taxon>Ecdysozoa</taxon>
        <taxon>Arthropoda</taxon>
        <taxon>Hexapoda</taxon>
        <taxon>Insecta</taxon>
        <taxon>Pterygota</taxon>
        <taxon>Neoptera</taxon>
        <taxon>Endopterygota</taxon>
        <taxon>Hymenoptera</taxon>
        <taxon>Apocrita</taxon>
        <taxon>Aculeata</taxon>
        <taxon>Formicoidea</taxon>
        <taxon>Formicidae</taxon>
        <taxon>Dorylinae</taxon>
        <taxon>Ooceraea</taxon>
    </lineage>
</organism>
<dbReference type="PANTHER" id="PTHR15487">
    <property type="entry name" value="ADP-RIBOSYLATION FACTOR-LIKE PROTEIN 2-BINDING PROTEIN"/>
    <property type="match status" value="1"/>
</dbReference>
<proteinExistence type="inferred from homology"/>
<comment type="function">
    <text evidence="12">Plays a role as an effector of the ADP-ribosylation factor-like protein 2, ARL2.</text>
</comment>
<dbReference type="GO" id="GO:0005758">
    <property type="term" value="C:mitochondrial intermembrane space"/>
    <property type="evidence" value="ECO:0007669"/>
    <property type="project" value="UniProtKB-SubCell"/>
</dbReference>
<feature type="region of interest" description="Disordered" evidence="13">
    <location>
        <begin position="1"/>
        <end position="62"/>
    </location>
</feature>
<dbReference type="InterPro" id="IPR023379">
    <property type="entry name" value="BART_dom"/>
</dbReference>
<evidence type="ECO:0000256" key="5">
    <source>
        <dbReference type="ARBA" id="ARBA00014849"/>
    </source>
</evidence>
<dbReference type="STRING" id="2015173.A0A026WS32"/>
<keyword evidence="6 12" id="KW-0963">Cytoplasm</keyword>
<sequence>MRTFYSRRQAGGDDDDDGNDGGQPHPERPHLEELHPGDFHGCDGDSCALSSPEDDEGQISKSDEDCSFDEIIGHIEDLLLEKEFQDLQQRFLEKYWDVFEPVEDNKLIYTDIFNEYNKAVEAYIVGYLRKLMPQFTLDVLLHQLNEKQTELEGEVFEVLSTITDFLAFKEMFLDYRAVKEGKVEDLSCGISITPLKICDAEQHSPR</sequence>
<accession>A0A026WS32</accession>
<evidence type="ECO:0000313" key="15">
    <source>
        <dbReference type="EMBL" id="EZA58758.1"/>
    </source>
</evidence>
<evidence type="ECO:0000256" key="1">
    <source>
        <dbReference type="ARBA" id="ARBA00004120"/>
    </source>
</evidence>
<protein>
    <recommendedName>
        <fullName evidence="5 12">ADP-ribosylation factor-like protein 2-binding protein</fullName>
        <shortName evidence="12">ARF-like 2-binding protein</shortName>
    </recommendedName>
</protein>
<keyword evidence="8 12" id="KW-0496">Mitochondrion</keyword>
<evidence type="ECO:0000313" key="16">
    <source>
        <dbReference type="Proteomes" id="UP000053097"/>
    </source>
</evidence>
<evidence type="ECO:0000256" key="10">
    <source>
        <dbReference type="ARBA" id="ARBA00023242"/>
    </source>
</evidence>
<evidence type="ECO:0000256" key="12">
    <source>
        <dbReference type="RuleBase" id="RU367099"/>
    </source>
</evidence>
<dbReference type="InterPro" id="IPR042541">
    <property type="entry name" value="BART_sf"/>
</dbReference>
<dbReference type="InterPro" id="IPR038849">
    <property type="entry name" value="ARL2BP"/>
</dbReference>
<evidence type="ECO:0000256" key="13">
    <source>
        <dbReference type="SAM" id="MobiDB-lite"/>
    </source>
</evidence>
<dbReference type="GO" id="GO:0005929">
    <property type="term" value="C:cilium"/>
    <property type="evidence" value="ECO:0007669"/>
    <property type="project" value="UniProtKB-UniRule"/>
</dbReference>
<feature type="domain" description="BART" evidence="14">
    <location>
        <begin position="68"/>
        <end position="180"/>
    </location>
</feature>
<evidence type="ECO:0000259" key="14">
    <source>
        <dbReference type="Pfam" id="PF11527"/>
    </source>
</evidence>
<dbReference type="AlphaFoldDB" id="A0A026WS32"/>
<evidence type="ECO:0000256" key="2">
    <source>
        <dbReference type="ARBA" id="ARBA00004123"/>
    </source>
</evidence>
<keyword evidence="7 12" id="KW-0969">Cilium</keyword>
<dbReference type="GO" id="GO:0005813">
    <property type="term" value="C:centrosome"/>
    <property type="evidence" value="ECO:0007669"/>
    <property type="project" value="UniProtKB-SubCell"/>
</dbReference>
<evidence type="ECO:0000256" key="8">
    <source>
        <dbReference type="ARBA" id="ARBA00023128"/>
    </source>
</evidence>
<reference evidence="15 16" key="1">
    <citation type="journal article" date="2014" name="Curr. Biol.">
        <title>The genome of the clonal raider ant Cerapachys biroi.</title>
        <authorList>
            <person name="Oxley P.R."/>
            <person name="Ji L."/>
            <person name="Fetter-Pruneda I."/>
            <person name="McKenzie S.K."/>
            <person name="Li C."/>
            <person name="Hu H."/>
            <person name="Zhang G."/>
            <person name="Kronauer D.J."/>
        </authorList>
    </citation>
    <scope>NUCLEOTIDE SEQUENCE [LARGE SCALE GENOMIC DNA]</scope>
</reference>
<gene>
    <name evidence="15" type="ORF">X777_14927</name>
</gene>
<evidence type="ECO:0000256" key="3">
    <source>
        <dbReference type="ARBA" id="ARBA00004300"/>
    </source>
</evidence>
<dbReference type="EMBL" id="KK107119">
    <property type="protein sequence ID" value="EZA58758.1"/>
    <property type="molecule type" value="Genomic_DNA"/>
</dbReference>
<keyword evidence="11 12" id="KW-0966">Cell projection</keyword>